<evidence type="ECO:0000256" key="13">
    <source>
        <dbReference type="SAM" id="MobiDB-lite"/>
    </source>
</evidence>
<comment type="similarity">
    <text evidence="2">Belongs to the methyltransferase superfamily. HEN1 family.</text>
</comment>
<sequence length="340" mass="39392">MATQENVTENLSLKEASTREDSSFGVIFRPVLFRQRYFLAIKYIEKFTPFKLVDFGCAEGKFIWHLREKNFSYLHEILGVDIDKPTLKRCQNVAKPHKAVHNIDRATPLKIGLYCGSLTQWDPRLEGVEFVSLIEVIEHLEEDTLTQLPTAIFGTLRPKYVFITTPNSEFNILFKDFSGFRHPDHKFEWNREEFMNWCEAICHNFPYQVEYNGAGEPPIGFEEVGYCSQAAFFSLKLEIPNKHLQVNNNNTIDWDNPTTQDDQSDSPLESSTTHPKSKPEPKKSEVPILTKEIQFMKLESTNVVKQEPSPSNMELIYREVICKEFPLKTDEPRPPVKPEL</sequence>
<dbReference type="PANTHER" id="PTHR21404">
    <property type="entry name" value="HEN1"/>
    <property type="match status" value="1"/>
</dbReference>
<feature type="compositionally biased region" description="Polar residues" evidence="13">
    <location>
        <begin position="250"/>
        <end position="269"/>
    </location>
</feature>
<dbReference type="GO" id="GO:0046872">
    <property type="term" value="F:metal ion binding"/>
    <property type="evidence" value="ECO:0007669"/>
    <property type="project" value="UniProtKB-KW"/>
</dbReference>
<evidence type="ECO:0000256" key="3">
    <source>
        <dbReference type="ARBA" id="ARBA00021330"/>
    </source>
</evidence>
<evidence type="ECO:0000256" key="9">
    <source>
        <dbReference type="ARBA" id="ARBA00022884"/>
    </source>
</evidence>
<organism evidence="14 15">
    <name type="scientific">Oopsacas minuta</name>
    <dbReference type="NCBI Taxonomy" id="111878"/>
    <lineage>
        <taxon>Eukaryota</taxon>
        <taxon>Metazoa</taxon>
        <taxon>Porifera</taxon>
        <taxon>Hexactinellida</taxon>
        <taxon>Hexasterophora</taxon>
        <taxon>Lyssacinosida</taxon>
        <taxon>Leucopsacidae</taxon>
        <taxon>Oopsacas</taxon>
    </lineage>
</organism>
<dbReference type="GO" id="GO:0030422">
    <property type="term" value="P:siRNA processing"/>
    <property type="evidence" value="ECO:0007669"/>
    <property type="project" value="TreeGrafter"/>
</dbReference>
<keyword evidence="15" id="KW-1185">Reference proteome</keyword>
<comment type="catalytic activity">
    <reaction evidence="12">
        <text>small RNA 3'-end nucleotide + S-adenosyl-L-methionine = small RNA 3'-end 2'-O-methylnucleotide + S-adenosyl-L-homocysteine + H(+)</text>
        <dbReference type="Rhea" id="RHEA:37887"/>
        <dbReference type="Rhea" id="RHEA-COMP:10415"/>
        <dbReference type="Rhea" id="RHEA-COMP:10416"/>
        <dbReference type="ChEBI" id="CHEBI:15378"/>
        <dbReference type="ChEBI" id="CHEBI:57856"/>
        <dbReference type="ChEBI" id="CHEBI:59789"/>
        <dbReference type="ChEBI" id="CHEBI:74896"/>
        <dbReference type="ChEBI" id="CHEBI:74898"/>
        <dbReference type="EC" id="2.1.1.386"/>
    </reaction>
</comment>
<accession>A0AAV7KDB2</accession>
<evidence type="ECO:0000313" key="14">
    <source>
        <dbReference type="EMBL" id="KAI6658584.1"/>
    </source>
</evidence>
<dbReference type="GO" id="GO:0003723">
    <property type="term" value="F:RNA binding"/>
    <property type="evidence" value="ECO:0007669"/>
    <property type="project" value="UniProtKB-KW"/>
</dbReference>
<dbReference type="InterPro" id="IPR026610">
    <property type="entry name" value="Hen1"/>
</dbReference>
<dbReference type="PANTHER" id="PTHR21404:SF3">
    <property type="entry name" value="SMALL RNA 2'-O-METHYLTRANSFERASE"/>
    <property type="match status" value="1"/>
</dbReference>
<dbReference type="GO" id="GO:0001510">
    <property type="term" value="P:RNA methylation"/>
    <property type="evidence" value="ECO:0007669"/>
    <property type="project" value="InterPro"/>
</dbReference>
<evidence type="ECO:0000256" key="5">
    <source>
        <dbReference type="ARBA" id="ARBA00022679"/>
    </source>
</evidence>
<dbReference type="AlphaFoldDB" id="A0AAV7KDB2"/>
<feature type="region of interest" description="Disordered" evidence="13">
    <location>
        <begin position="250"/>
        <end position="286"/>
    </location>
</feature>
<reference evidence="14 15" key="1">
    <citation type="journal article" date="2023" name="BMC Biol.">
        <title>The compact genome of the sponge Oopsacas minuta (Hexactinellida) is lacking key metazoan core genes.</title>
        <authorList>
            <person name="Santini S."/>
            <person name="Schenkelaars Q."/>
            <person name="Jourda C."/>
            <person name="Duchesne M."/>
            <person name="Belahbib H."/>
            <person name="Rocher C."/>
            <person name="Selva M."/>
            <person name="Riesgo A."/>
            <person name="Vervoort M."/>
            <person name="Leys S.P."/>
            <person name="Kodjabachian L."/>
            <person name="Le Bivic A."/>
            <person name="Borchiellini C."/>
            <person name="Claverie J.M."/>
            <person name="Renard E."/>
        </authorList>
    </citation>
    <scope>NUCLEOTIDE SEQUENCE [LARGE SCALE GENOMIC DNA]</scope>
    <source>
        <strain evidence="14">SPO-2</strain>
    </source>
</reference>
<keyword evidence="9" id="KW-0694">RNA-binding</keyword>
<evidence type="ECO:0000256" key="7">
    <source>
        <dbReference type="ARBA" id="ARBA00022723"/>
    </source>
</evidence>
<protein>
    <recommendedName>
        <fullName evidence="3">Small RNA 2'-O-methyltransferase</fullName>
        <ecNumber evidence="11">2.1.1.386</ecNumber>
    </recommendedName>
</protein>
<dbReference type="Proteomes" id="UP001165289">
    <property type="component" value="Unassembled WGS sequence"/>
</dbReference>
<evidence type="ECO:0000256" key="6">
    <source>
        <dbReference type="ARBA" id="ARBA00022691"/>
    </source>
</evidence>
<evidence type="ECO:0000256" key="11">
    <source>
        <dbReference type="ARBA" id="ARBA00035025"/>
    </source>
</evidence>
<name>A0AAV7KDB2_9METZ</name>
<keyword evidence="6" id="KW-0949">S-adenosyl-L-methionine</keyword>
<evidence type="ECO:0000256" key="4">
    <source>
        <dbReference type="ARBA" id="ARBA00022603"/>
    </source>
</evidence>
<comment type="caution">
    <text evidence="14">The sequence shown here is derived from an EMBL/GenBank/DDBJ whole genome shotgun (WGS) entry which is preliminary data.</text>
</comment>
<evidence type="ECO:0000256" key="2">
    <source>
        <dbReference type="ARBA" id="ARBA00009026"/>
    </source>
</evidence>
<dbReference type="GO" id="GO:0005737">
    <property type="term" value="C:cytoplasm"/>
    <property type="evidence" value="ECO:0007669"/>
    <property type="project" value="TreeGrafter"/>
</dbReference>
<keyword evidence="8" id="KW-0460">Magnesium</keyword>
<dbReference type="EC" id="2.1.1.386" evidence="11"/>
<dbReference type="Gene3D" id="3.40.50.150">
    <property type="entry name" value="Vaccinia Virus protein VP39"/>
    <property type="match status" value="1"/>
</dbReference>
<keyword evidence="7" id="KW-0479">Metal-binding</keyword>
<evidence type="ECO:0000256" key="8">
    <source>
        <dbReference type="ARBA" id="ARBA00022842"/>
    </source>
</evidence>
<evidence type="ECO:0000256" key="1">
    <source>
        <dbReference type="ARBA" id="ARBA00001946"/>
    </source>
</evidence>
<dbReference type="EMBL" id="JAKMXF010000088">
    <property type="protein sequence ID" value="KAI6658584.1"/>
    <property type="molecule type" value="Genomic_DNA"/>
</dbReference>
<keyword evidence="4" id="KW-0489">Methyltransferase</keyword>
<comment type="cofactor">
    <cofactor evidence="1">
        <name>Mg(2+)</name>
        <dbReference type="ChEBI" id="CHEBI:18420"/>
    </cofactor>
</comment>
<dbReference type="InterPro" id="IPR029063">
    <property type="entry name" value="SAM-dependent_MTases_sf"/>
</dbReference>
<dbReference type="GO" id="GO:0090486">
    <property type="term" value="F:small RNA 2'-O-methyltransferase activity"/>
    <property type="evidence" value="ECO:0007669"/>
    <property type="project" value="UniProtKB-EC"/>
</dbReference>
<evidence type="ECO:0000256" key="12">
    <source>
        <dbReference type="ARBA" id="ARBA00048418"/>
    </source>
</evidence>
<dbReference type="SUPFAM" id="SSF53335">
    <property type="entry name" value="S-adenosyl-L-methionine-dependent methyltransferases"/>
    <property type="match status" value="1"/>
</dbReference>
<keyword evidence="10" id="KW-0943">RNA-mediated gene silencing</keyword>
<proteinExistence type="inferred from homology"/>
<evidence type="ECO:0000313" key="15">
    <source>
        <dbReference type="Proteomes" id="UP001165289"/>
    </source>
</evidence>
<dbReference type="Pfam" id="PF13489">
    <property type="entry name" value="Methyltransf_23"/>
    <property type="match status" value="1"/>
</dbReference>
<evidence type="ECO:0000256" key="10">
    <source>
        <dbReference type="ARBA" id="ARBA00023158"/>
    </source>
</evidence>
<keyword evidence="5" id="KW-0808">Transferase</keyword>
<dbReference type="GO" id="GO:0005634">
    <property type="term" value="C:nucleus"/>
    <property type="evidence" value="ECO:0007669"/>
    <property type="project" value="TreeGrafter"/>
</dbReference>
<gene>
    <name evidence="14" type="ORF">LOD99_15384</name>
</gene>